<dbReference type="GO" id="GO:0016757">
    <property type="term" value="F:glycosyltransferase activity"/>
    <property type="evidence" value="ECO:0007669"/>
    <property type="project" value="InterPro"/>
</dbReference>
<proteinExistence type="predicted"/>
<accession>A0A1G4VPJ8</accession>
<dbReference type="InterPro" id="IPR001296">
    <property type="entry name" value="Glyco_trans_1"/>
</dbReference>
<dbReference type="EMBL" id="FMTY01000003">
    <property type="protein sequence ID" value="SCX09876.1"/>
    <property type="molecule type" value="Genomic_DNA"/>
</dbReference>
<dbReference type="PANTHER" id="PTHR45947">
    <property type="entry name" value="SULFOQUINOVOSYL TRANSFERASE SQD2"/>
    <property type="match status" value="1"/>
</dbReference>
<dbReference type="eggNOG" id="COG0438">
    <property type="taxonomic scope" value="Bacteria"/>
</dbReference>
<dbReference type="SUPFAM" id="SSF53756">
    <property type="entry name" value="UDP-Glycosyltransferase/glycogen phosphorylase"/>
    <property type="match status" value="1"/>
</dbReference>
<dbReference type="PANTHER" id="PTHR45947:SF15">
    <property type="entry name" value="TEICHURONIC ACID BIOSYNTHESIS GLYCOSYLTRANSFERASE TUAC-RELATED"/>
    <property type="match status" value="1"/>
</dbReference>
<dbReference type="Pfam" id="PF00534">
    <property type="entry name" value="Glycos_transf_1"/>
    <property type="match status" value="1"/>
</dbReference>
<evidence type="ECO:0000259" key="1">
    <source>
        <dbReference type="Pfam" id="PF00534"/>
    </source>
</evidence>
<protein>
    <submittedName>
        <fullName evidence="2">Glycosyl transferases group 1</fullName>
    </submittedName>
</protein>
<gene>
    <name evidence="2" type="ORF">SAMN02927925_01463</name>
</gene>
<feature type="domain" description="Glycosyl transferase family 1" evidence="1">
    <location>
        <begin position="213"/>
        <end position="358"/>
    </location>
</feature>
<dbReference type="Gene3D" id="3.40.50.2000">
    <property type="entry name" value="Glycogen Phosphorylase B"/>
    <property type="match status" value="2"/>
</dbReference>
<dbReference type="CDD" id="cd03801">
    <property type="entry name" value="GT4_PimA-like"/>
    <property type="match status" value="1"/>
</dbReference>
<name>A0A1G4VPJ8_9FLAO</name>
<organism evidence="2 3">
    <name type="scientific">Flavobacterium saliperosum</name>
    <dbReference type="NCBI Taxonomy" id="329186"/>
    <lineage>
        <taxon>Bacteria</taxon>
        <taxon>Pseudomonadati</taxon>
        <taxon>Bacteroidota</taxon>
        <taxon>Flavobacteriia</taxon>
        <taxon>Flavobacteriales</taxon>
        <taxon>Flavobacteriaceae</taxon>
        <taxon>Flavobacterium</taxon>
    </lineage>
</organism>
<dbReference type="InterPro" id="IPR050194">
    <property type="entry name" value="Glycosyltransferase_grp1"/>
</dbReference>
<dbReference type="STRING" id="329186.SAMN02927925_01463"/>
<keyword evidence="2" id="KW-0808">Transferase</keyword>
<reference evidence="2 3" key="1">
    <citation type="submission" date="2016-10" db="EMBL/GenBank/DDBJ databases">
        <authorList>
            <person name="de Groot N.N."/>
        </authorList>
    </citation>
    <scope>NUCLEOTIDE SEQUENCE [LARGE SCALE GENOMIC DNA]</scope>
    <source>
        <strain evidence="2 3">CGMCC 1.3801</strain>
    </source>
</reference>
<evidence type="ECO:0000313" key="3">
    <source>
        <dbReference type="Proteomes" id="UP000182124"/>
    </source>
</evidence>
<dbReference type="Proteomes" id="UP000182124">
    <property type="component" value="Unassembled WGS sequence"/>
</dbReference>
<sequence>MKKKILIVGPIGDFGGRDVEVNIIARALETAYDTTILSTIPMTAASFSLQELTNTKWKSVPESLFKNNRLIRFLSRISKKRNKGNKGNKEVYDYVSNSLSKKLMNLDALSWEIIRNELAQTHLVVLPVQLTTKFLPEIVNYCHEAKIPCLLRTTGTIREVSSKDFDFLKKVTLFLHHSEANAANLNRQLALPYTIIDQCALTETGLLALDTVKKKPLRFGYLGRLSEEKGILPVARFFAQTEYPFFMAGDGSQKEALLQIIKNKTNCIYAGLLSNAAITDFFRQIDVLVIPSFEESGPLVGLEAMAAGKIIISTKVGAMPERLEGIKSFWFEIENVSSLQTVLAEIENSTDSELSNYAEEVRKKYIEKYSFDAVALQYKETVQQFLP</sequence>
<evidence type="ECO:0000313" key="2">
    <source>
        <dbReference type="EMBL" id="SCX09876.1"/>
    </source>
</evidence>
<dbReference type="AlphaFoldDB" id="A0A1G4VPJ8"/>